<keyword evidence="2" id="KW-0238">DNA-binding</keyword>
<evidence type="ECO:0000256" key="3">
    <source>
        <dbReference type="ARBA" id="ARBA00023242"/>
    </source>
</evidence>
<dbReference type="InterPro" id="IPR000232">
    <property type="entry name" value="HSF_DNA-bd"/>
</dbReference>
<dbReference type="Pfam" id="PF00447">
    <property type="entry name" value="HSF_DNA-bind"/>
    <property type="match status" value="1"/>
</dbReference>
<gene>
    <name evidence="7" type="ORF">FisN_13Lh026</name>
</gene>
<dbReference type="SUPFAM" id="SSF46785">
    <property type="entry name" value="Winged helix' DNA-binding domain"/>
    <property type="match status" value="1"/>
</dbReference>
<keyword evidence="3" id="KW-0539">Nucleus</keyword>
<comment type="caution">
    <text evidence="7">The sequence shown here is derived from an EMBL/GenBank/DDBJ whole genome shotgun (WGS) entry which is preliminary data.</text>
</comment>
<feature type="compositionally biased region" description="Basic and acidic residues" evidence="5">
    <location>
        <begin position="1"/>
        <end position="11"/>
    </location>
</feature>
<evidence type="ECO:0000313" key="8">
    <source>
        <dbReference type="Proteomes" id="UP000198406"/>
    </source>
</evidence>
<evidence type="ECO:0000256" key="1">
    <source>
        <dbReference type="ARBA" id="ARBA00004123"/>
    </source>
</evidence>
<dbReference type="InterPro" id="IPR036390">
    <property type="entry name" value="WH_DNA-bd_sf"/>
</dbReference>
<evidence type="ECO:0000313" key="7">
    <source>
        <dbReference type="EMBL" id="GAX12574.1"/>
    </source>
</evidence>
<dbReference type="InParanoid" id="A0A1Z5JEY8"/>
<feature type="region of interest" description="Disordered" evidence="5">
    <location>
        <begin position="1"/>
        <end position="70"/>
    </location>
</feature>
<dbReference type="AlphaFoldDB" id="A0A1Z5JEY8"/>
<dbReference type="GO" id="GO:0043565">
    <property type="term" value="F:sequence-specific DNA binding"/>
    <property type="evidence" value="ECO:0007669"/>
    <property type="project" value="InterPro"/>
</dbReference>
<keyword evidence="8" id="KW-1185">Reference proteome</keyword>
<evidence type="ECO:0000256" key="4">
    <source>
        <dbReference type="RuleBase" id="RU004020"/>
    </source>
</evidence>
<dbReference type="EMBL" id="BDSP01000053">
    <property type="protein sequence ID" value="GAX12574.1"/>
    <property type="molecule type" value="Genomic_DNA"/>
</dbReference>
<name>A0A1Z5JEY8_FISSO</name>
<sequence length="347" mass="39572">MEQRSPKRILENDAEDSAPQKRGKLNPEENDDGKIEYKIQRRSPSLRNDSSSNPAKKDEEISAERPFGAEKTSMNFPEKIMRILSFSEFAHVIRWNPEGTEFCIFPQTFSETVLEPHFQGTKFQSFTRKLNRFGFKRILDEDRYPKGTFAYHHDCFQRGREDLLRFIVIDSEKKQRKLAIPGPGPVVGALTGREASIDECRTSRLDNFASQLSNISSSPTSLPTGFSGTSPFSYLPSQQEMNRLQGIRLRQQQMAHTVGRNNSLLQSSLPSSLYIQSAQPSVSNTAFLQDLSYRRQDQLTRALQQLPGQQGQQQALDPRTQRPIDPRVLYLLLRQQQQQGRSPSAPP</sequence>
<accession>A0A1Z5JEY8</accession>
<dbReference type="PANTHER" id="PTHR10015">
    <property type="entry name" value="HEAT SHOCK TRANSCRIPTION FACTOR"/>
    <property type="match status" value="1"/>
</dbReference>
<comment type="subcellular location">
    <subcellularLocation>
        <location evidence="1">Nucleus</location>
    </subcellularLocation>
</comment>
<dbReference type="GO" id="GO:0003700">
    <property type="term" value="F:DNA-binding transcription factor activity"/>
    <property type="evidence" value="ECO:0007669"/>
    <property type="project" value="InterPro"/>
</dbReference>
<dbReference type="GO" id="GO:0005634">
    <property type="term" value="C:nucleus"/>
    <property type="evidence" value="ECO:0007669"/>
    <property type="project" value="UniProtKB-SubCell"/>
</dbReference>
<feature type="domain" description="HSF-type DNA-binding" evidence="6">
    <location>
        <begin position="72"/>
        <end position="170"/>
    </location>
</feature>
<dbReference type="PANTHER" id="PTHR10015:SF206">
    <property type="entry name" value="HSF-TYPE DNA-BINDING DOMAIN-CONTAINING PROTEIN"/>
    <property type="match status" value="1"/>
</dbReference>
<protein>
    <recommendedName>
        <fullName evidence="6">HSF-type DNA-binding domain-containing protein</fullName>
    </recommendedName>
</protein>
<reference evidence="7 8" key="1">
    <citation type="journal article" date="2015" name="Plant Cell">
        <title>Oil accumulation by the oleaginous diatom Fistulifera solaris as revealed by the genome and transcriptome.</title>
        <authorList>
            <person name="Tanaka T."/>
            <person name="Maeda Y."/>
            <person name="Veluchamy A."/>
            <person name="Tanaka M."/>
            <person name="Abida H."/>
            <person name="Marechal E."/>
            <person name="Bowler C."/>
            <person name="Muto M."/>
            <person name="Sunaga Y."/>
            <person name="Tanaka M."/>
            <person name="Yoshino T."/>
            <person name="Taniguchi T."/>
            <person name="Fukuda Y."/>
            <person name="Nemoto M."/>
            <person name="Matsumoto M."/>
            <person name="Wong P.S."/>
            <person name="Aburatani S."/>
            <person name="Fujibuchi W."/>
        </authorList>
    </citation>
    <scope>NUCLEOTIDE SEQUENCE [LARGE SCALE GENOMIC DNA]</scope>
    <source>
        <strain evidence="7 8">JPCC DA0580</strain>
    </source>
</reference>
<feature type="compositionally biased region" description="Polar residues" evidence="5">
    <location>
        <begin position="42"/>
        <end position="54"/>
    </location>
</feature>
<dbReference type="InterPro" id="IPR036388">
    <property type="entry name" value="WH-like_DNA-bd_sf"/>
</dbReference>
<proteinExistence type="inferred from homology"/>
<evidence type="ECO:0000256" key="5">
    <source>
        <dbReference type="SAM" id="MobiDB-lite"/>
    </source>
</evidence>
<dbReference type="SMART" id="SM00415">
    <property type="entry name" value="HSF"/>
    <property type="match status" value="1"/>
</dbReference>
<evidence type="ECO:0000259" key="6">
    <source>
        <dbReference type="SMART" id="SM00415"/>
    </source>
</evidence>
<dbReference type="OrthoDB" id="49536at2759"/>
<dbReference type="Gene3D" id="1.10.10.10">
    <property type="entry name" value="Winged helix-like DNA-binding domain superfamily/Winged helix DNA-binding domain"/>
    <property type="match status" value="1"/>
</dbReference>
<evidence type="ECO:0000256" key="2">
    <source>
        <dbReference type="ARBA" id="ARBA00023125"/>
    </source>
</evidence>
<organism evidence="7 8">
    <name type="scientific">Fistulifera solaris</name>
    <name type="common">Oleaginous diatom</name>
    <dbReference type="NCBI Taxonomy" id="1519565"/>
    <lineage>
        <taxon>Eukaryota</taxon>
        <taxon>Sar</taxon>
        <taxon>Stramenopiles</taxon>
        <taxon>Ochrophyta</taxon>
        <taxon>Bacillariophyta</taxon>
        <taxon>Bacillariophyceae</taxon>
        <taxon>Bacillariophycidae</taxon>
        <taxon>Naviculales</taxon>
        <taxon>Naviculaceae</taxon>
        <taxon>Fistulifera</taxon>
    </lineage>
</organism>
<dbReference type="Proteomes" id="UP000198406">
    <property type="component" value="Unassembled WGS sequence"/>
</dbReference>
<comment type="similarity">
    <text evidence="4">Belongs to the HSF family.</text>
</comment>